<dbReference type="GO" id="GO:0010181">
    <property type="term" value="F:FMN binding"/>
    <property type="evidence" value="ECO:0007669"/>
    <property type="project" value="InterPro"/>
</dbReference>
<dbReference type="InterPro" id="IPR013785">
    <property type="entry name" value="Aldolase_TIM"/>
</dbReference>
<dbReference type="OrthoDB" id="276546at2759"/>
<proteinExistence type="predicted"/>
<dbReference type="Proteomes" id="UP000054007">
    <property type="component" value="Unassembled WGS sequence"/>
</dbReference>
<feature type="domain" description="NADH:flavin oxidoreductase/NADH oxidase N-terminal" evidence="1">
    <location>
        <begin position="5"/>
        <end position="338"/>
    </location>
</feature>
<evidence type="ECO:0000313" key="2">
    <source>
        <dbReference type="EMBL" id="KIY73606.1"/>
    </source>
</evidence>
<dbReference type="PANTHER" id="PTHR22893">
    <property type="entry name" value="NADH OXIDOREDUCTASE-RELATED"/>
    <property type="match status" value="1"/>
</dbReference>
<protein>
    <submittedName>
        <fullName evidence="2">FMN-linked oxidoreductase</fullName>
    </submittedName>
</protein>
<dbReference type="InterPro" id="IPR001155">
    <property type="entry name" value="OxRdtase_FMN_N"/>
</dbReference>
<sequence>MSTPKLFQPITLGRMDLSHRVVLPPLTRMRTDDNSVPLPLVKEYYAQRASIPGTFLITEANCIAPKAGGFGHLPEIYTDEQVAAWKEVANAVHAKGSYIFLQLAALGRAASESHLKARDPSYDVVGPSAIPLSADSTMPRELTEAEIKEYIELYGIAAEKAVLQAGFDGVEIHGGNGSLMEQFIQDLANQRTDQYGGSIENRCRFPLEVTERISRSIGEDRVGFRITPWNKGQGFGMADPKPTYTHLVTELKAHFPKLAYLHAVEARVNQSGVDQDVPADRTLDFVREAWAPKRLIVAGGYVRENGIEAAEKGDLVAFGRWFIANPDLPKRLEKNIPLTKYNRPTFYIPGDASAVGLTDYPFAEDAPGSIAVSV</sequence>
<dbReference type="Gene3D" id="3.20.20.70">
    <property type="entry name" value="Aldolase class I"/>
    <property type="match status" value="1"/>
</dbReference>
<name>A0A0D7BVF2_9AGAR</name>
<accession>A0A0D7BVF2</accession>
<dbReference type="EMBL" id="KN880435">
    <property type="protein sequence ID" value="KIY73606.1"/>
    <property type="molecule type" value="Genomic_DNA"/>
</dbReference>
<evidence type="ECO:0000313" key="3">
    <source>
        <dbReference type="Proteomes" id="UP000054007"/>
    </source>
</evidence>
<dbReference type="STRING" id="1314674.A0A0D7BVF2"/>
<dbReference type="InterPro" id="IPR045247">
    <property type="entry name" value="Oye-like"/>
</dbReference>
<dbReference type="CDD" id="cd02933">
    <property type="entry name" value="OYE_like_FMN"/>
    <property type="match status" value="1"/>
</dbReference>
<dbReference type="AlphaFoldDB" id="A0A0D7BVF2"/>
<evidence type="ECO:0000259" key="1">
    <source>
        <dbReference type="Pfam" id="PF00724"/>
    </source>
</evidence>
<dbReference type="GO" id="GO:0003959">
    <property type="term" value="F:NADPH dehydrogenase activity"/>
    <property type="evidence" value="ECO:0007669"/>
    <property type="project" value="TreeGrafter"/>
</dbReference>
<dbReference type="SUPFAM" id="SSF51395">
    <property type="entry name" value="FMN-linked oxidoreductases"/>
    <property type="match status" value="1"/>
</dbReference>
<organism evidence="2 3">
    <name type="scientific">Cylindrobasidium torrendii FP15055 ss-10</name>
    <dbReference type="NCBI Taxonomy" id="1314674"/>
    <lineage>
        <taxon>Eukaryota</taxon>
        <taxon>Fungi</taxon>
        <taxon>Dikarya</taxon>
        <taxon>Basidiomycota</taxon>
        <taxon>Agaricomycotina</taxon>
        <taxon>Agaricomycetes</taxon>
        <taxon>Agaricomycetidae</taxon>
        <taxon>Agaricales</taxon>
        <taxon>Marasmiineae</taxon>
        <taxon>Physalacriaceae</taxon>
        <taxon>Cylindrobasidium</taxon>
    </lineage>
</organism>
<reference evidence="2 3" key="1">
    <citation type="journal article" date="2015" name="Fungal Genet. Biol.">
        <title>Evolution of novel wood decay mechanisms in Agaricales revealed by the genome sequences of Fistulina hepatica and Cylindrobasidium torrendii.</title>
        <authorList>
            <person name="Floudas D."/>
            <person name="Held B.W."/>
            <person name="Riley R."/>
            <person name="Nagy L.G."/>
            <person name="Koehler G."/>
            <person name="Ransdell A.S."/>
            <person name="Younus H."/>
            <person name="Chow J."/>
            <person name="Chiniquy J."/>
            <person name="Lipzen A."/>
            <person name="Tritt A."/>
            <person name="Sun H."/>
            <person name="Haridas S."/>
            <person name="LaButti K."/>
            <person name="Ohm R.A."/>
            <person name="Kues U."/>
            <person name="Blanchette R.A."/>
            <person name="Grigoriev I.V."/>
            <person name="Minto R.E."/>
            <person name="Hibbett D.S."/>
        </authorList>
    </citation>
    <scope>NUCLEOTIDE SEQUENCE [LARGE SCALE GENOMIC DNA]</scope>
    <source>
        <strain evidence="2 3">FP15055 ss-10</strain>
    </source>
</reference>
<gene>
    <name evidence="2" type="ORF">CYLTODRAFT_416981</name>
</gene>
<keyword evidence="3" id="KW-1185">Reference proteome</keyword>
<dbReference type="Pfam" id="PF00724">
    <property type="entry name" value="Oxidored_FMN"/>
    <property type="match status" value="1"/>
</dbReference>
<dbReference type="PANTHER" id="PTHR22893:SF91">
    <property type="entry name" value="NADPH DEHYDROGENASE 2-RELATED"/>
    <property type="match status" value="1"/>
</dbReference>